<dbReference type="Proteomes" id="UP000239549">
    <property type="component" value="Unassembled WGS sequence"/>
</dbReference>
<dbReference type="AlphaFoldDB" id="A0A2L2XGC2"/>
<gene>
    <name evidence="1" type="ORF">DCCM_4520</name>
</gene>
<proteinExistence type="predicted"/>
<dbReference type="OrthoDB" id="9765023at2"/>
<reference evidence="2" key="1">
    <citation type="submission" date="2018-02" db="EMBL/GenBank/DDBJ databases">
        <title>Genome sequence of Desulfocucumis palustris strain NAW-5.</title>
        <authorList>
            <person name="Watanabe M."/>
            <person name="Kojima H."/>
            <person name="Fukui M."/>
        </authorList>
    </citation>
    <scope>NUCLEOTIDE SEQUENCE [LARGE SCALE GENOMIC DNA]</scope>
    <source>
        <strain evidence="2">NAW-5</strain>
    </source>
</reference>
<comment type="caution">
    <text evidence="1">The sequence shown here is derived from an EMBL/GenBank/DDBJ whole genome shotgun (WGS) entry which is preliminary data.</text>
</comment>
<dbReference type="EMBL" id="BFAV01000162">
    <property type="protein sequence ID" value="GBF35397.1"/>
    <property type="molecule type" value="Genomic_DNA"/>
</dbReference>
<accession>A0A2L2XGC2</accession>
<keyword evidence="2" id="KW-1185">Reference proteome</keyword>
<evidence type="ECO:0000313" key="1">
    <source>
        <dbReference type="EMBL" id="GBF35397.1"/>
    </source>
</evidence>
<organism evidence="1 2">
    <name type="scientific">Desulfocucumis palustris</name>
    <dbReference type="NCBI Taxonomy" id="1898651"/>
    <lineage>
        <taxon>Bacteria</taxon>
        <taxon>Bacillati</taxon>
        <taxon>Bacillota</taxon>
        <taxon>Clostridia</taxon>
        <taxon>Eubacteriales</taxon>
        <taxon>Desulfocucumaceae</taxon>
        <taxon>Desulfocucumis</taxon>
    </lineage>
</organism>
<dbReference type="RefSeq" id="WP_128739177.1">
    <property type="nucleotide sequence ID" value="NZ_BFAV01000162.1"/>
</dbReference>
<sequence>MIRLIFANKTAYGLHLEPEGLRVVGVNRRGKEYLVCCQAFFPSVEGRPGEKNFPVVNLEDAAELMDGKGSGAVAAMPGDFLSIRFFQLPHMPLKEPEKAAEWEMRLLSPGQDVLVRVLRLGGQRAGGGSLVDMLGISVSRQVAGDFYLYFSASGIRLSAVEPEFIALWRLLKYCGALSGSRDEYIAAAYVGISRSVLLVCRNSAIMHSKVIPAGIKRGMPRRVSHGGSDGLLTEIEQSLKQMAAMEKHCKIDGVLLCGQAGELLAGEKKLAYKDIIFRILSVEFGGGEVLAPEMAVAAGLALRGLWS</sequence>
<protein>
    <submittedName>
        <fullName evidence="1">Type IV pilus biogenesis protein PilM</fullName>
    </submittedName>
</protein>
<name>A0A2L2XGC2_9FIRM</name>
<evidence type="ECO:0000313" key="2">
    <source>
        <dbReference type="Proteomes" id="UP000239549"/>
    </source>
</evidence>